<dbReference type="SUPFAM" id="SSF46785">
    <property type="entry name" value="Winged helix' DNA-binding domain"/>
    <property type="match status" value="1"/>
</dbReference>
<evidence type="ECO:0000256" key="3">
    <source>
        <dbReference type="ARBA" id="ARBA00023163"/>
    </source>
</evidence>
<dbReference type="AlphaFoldDB" id="A0AB39SQN2"/>
<dbReference type="InterPro" id="IPR001034">
    <property type="entry name" value="DeoR_HTH"/>
</dbReference>
<dbReference type="InterPro" id="IPR036388">
    <property type="entry name" value="WH-like_DNA-bd_sf"/>
</dbReference>
<dbReference type="GO" id="GO:0000976">
    <property type="term" value="F:transcription cis-regulatory region binding"/>
    <property type="evidence" value="ECO:0007669"/>
    <property type="project" value="TreeGrafter"/>
</dbReference>
<dbReference type="PROSITE" id="PS51000">
    <property type="entry name" value="HTH_DEOR_2"/>
    <property type="match status" value="1"/>
</dbReference>
<dbReference type="InterPro" id="IPR028082">
    <property type="entry name" value="Peripla_BP_I"/>
</dbReference>
<dbReference type="PANTHER" id="PTHR30146">
    <property type="entry name" value="LACI-RELATED TRANSCRIPTIONAL REPRESSOR"/>
    <property type="match status" value="1"/>
</dbReference>
<dbReference type="Gene3D" id="3.40.50.2300">
    <property type="match status" value="2"/>
</dbReference>
<dbReference type="PROSITE" id="PS00894">
    <property type="entry name" value="HTH_DEOR_1"/>
    <property type="match status" value="1"/>
</dbReference>
<dbReference type="InterPro" id="IPR046335">
    <property type="entry name" value="LacI/GalR-like_sensor"/>
</dbReference>
<name>A0AB39SQN2_9ACTN</name>
<dbReference type="RefSeq" id="WP_369264530.1">
    <property type="nucleotide sequence ID" value="NZ_CP163440.1"/>
</dbReference>
<dbReference type="EMBL" id="CP163440">
    <property type="protein sequence ID" value="XDQ67654.1"/>
    <property type="molecule type" value="Genomic_DNA"/>
</dbReference>
<dbReference type="PRINTS" id="PR00037">
    <property type="entry name" value="HTHLACR"/>
</dbReference>
<keyword evidence="1" id="KW-0805">Transcription regulation</keyword>
<feature type="domain" description="HTH deoR-type" evidence="4">
    <location>
        <begin position="3"/>
        <end position="58"/>
    </location>
</feature>
<accession>A0AB39SQN2</accession>
<gene>
    <name evidence="5" type="ORF">AB5J50_46185</name>
</gene>
<dbReference type="InterPro" id="IPR036390">
    <property type="entry name" value="WH_DNA-bd_sf"/>
</dbReference>
<dbReference type="SMART" id="SM00420">
    <property type="entry name" value="HTH_DEOR"/>
    <property type="match status" value="1"/>
</dbReference>
<evidence type="ECO:0000256" key="1">
    <source>
        <dbReference type="ARBA" id="ARBA00023015"/>
    </source>
</evidence>
<reference evidence="5" key="1">
    <citation type="submission" date="2024-07" db="EMBL/GenBank/DDBJ databases">
        <authorList>
            <person name="Yu S.T."/>
        </authorList>
    </citation>
    <scope>NUCLEOTIDE SEQUENCE</scope>
    <source>
        <strain evidence="5">R35</strain>
    </source>
</reference>
<keyword evidence="2" id="KW-0238">DNA-binding</keyword>
<evidence type="ECO:0000256" key="2">
    <source>
        <dbReference type="ARBA" id="ARBA00023125"/>
    </source>
</evidence>
<evidence type="ECO:0000259" key="4">
    <source>
        <dbReference type="PROSITE" id="PS51000"/>
    </source>
</evidence>
<organism evidence="5">
    <name type="scientific">Streptomyces sp. R35</name>
    <dbReference type="NCBI Taxonomy" id="3238630"/>
    <lineage>
        <taxon>Bacteria</taxon>
        <taxon>Bacillati</taxon>
        <taxon>Actinomycetota</taxon>
        <taxon>Actinomycetes</taxon>
        <taxon>Kitasatosporales</taxon>
        <taxon>Streptomycetaceae</taxon>
        <taxon>Streptomyces</taxon>
    </lineage>
</organism>
<evidence type="ECO:0000313" key="5">
    <source>
        <dbReference type="EMBL" id="XDQ67654.1"/>
    </source>
</evidence>
<proteinExistence type="predicted"/>
<dbReference type="PANTHER" id="PTHR30146:SF155">
    <property type="entry name" value="ALANINE RACEMASE"/>
    <property type="match status" value="1"/>
</dbReference>
<dbReference type="InterPro" id="IPR018356">
    <property type="entry name" value="Tscrpt_reg_HTH_DeoR_CS"/>
</dbReference>
<dbReference type="Pfam" id="PF13377">
    <property type="entry name" value="Peripla_BP_3"/>
    <property type="match status" value="1"/>
</dbReference>
<sequence length="357" mass="38609">MHAEERHQVILRRVREQGSMRVTDFAAELGVSPVTVRKDVEVLAEQGLLVRVHGGAMLPKGWTEGVTPAAGAEAVERRTQALGLIVPSSAYYYPEVIKGAREAAETRGIRLLLGVSAYDPETEKSQAEQLIAEGVAGLLLAPSETRGAVGRQWYEDLDVPVVLVERRPEQGDAAAEHVGTDHAYGARLAVRHLLDGGRRRVALLLRSGTPTAPWIREGYLAGMRAAGLDAPEDTAFIDLSNYDVGEPAYEQALEEFVRGVRDRAIDAALVHTDNDAMLLLQRLRAASLSVPGDVALVSYDDEVAELADLPLSAVAPSKHEVGATAVELLLLRLAEPGRPRRRIAILPELRVRASSEA</sequence>
<keyword evidence="3" id="KW-0804">Transcription</keyword>
<dbReference type="GO" id="GO:0003700">
    <property type="term" value="F:DNA-binding transcription factor activity"/>
    <property type="evidence" value="ECO:0007669"/>
    <property type="project" value="InterPro"/>
</dbReference>
<dbReference type="Pfam" id="PF08220">
    <property type="entry name" value="HTH_DeoR"/>
    <property type="match status" value="1"/>
</dbReference>
<protein>
    <submittedName>
        <fullName evidence="5">Substrate-binding domain-containing protein</fullName>
    </submittedName>
</protein>
<dbReference type="SUPFAM" id="SSF53822">
    <property type="entry name" value="Periplasmic binding protein-like I"/>
    <property type="match status" value="1"/>
</dbReference>
<dbReference type="Gene3D" id="1.10.10.10">
    <property type="entry name" value="Winged helix-like DNA-binding domain superfamily/Winged helix DNA-binding domain"/>
    <property type="match status" value="1"/>
</dbReference>